<dbReference type="AlphaFoldDB" id="A0A4Y2P6Y1"/>
<dbReference type="Proteomes" id="UP000499080">
    <property type="component" value="Unassembled WGS sequence"/>
</dbReference>
<protein>
    <submittedName>
        <fullName evidence="1">Uncharacterized protein</fullName>
    </submittedName>
</protein>
<sequence length="172" mass="18569">MGWVVLHRTSGGGWATAYDLACSGAPYTADLQWNQVSNLKPSSPETKTLPLGQRPWLLDLQDCGKVCIIIPQGPIGNESLSDHKGQSEKEGAGLGAASLPFRPEFRITKIAGYPCASCFSPSQKSGNDAGAKRRWSTCGLGRVLWLLRERKCHASDFHPAYLGPCKTAILLT</sequence>
<proteinExistence type="predicted"/>
<dbReference type="OrthoDB" id="10588539at2759"/>
<comment type="caution">
    <text evidence="1">The sequence shown here is derived from an EMBL/GenBank/DDBJ whole genome shotgun (WGS) entry which is preliminary data.</text>
</comment>
<accession>A0A4Y2P6Y1</accession>
<dbReference type="EMBL" id="BGPR01010632">
    <property type="protein sequence ID" value="GBN47184.1"/>
    <property type="molecule type" value="Genomic_DNA"/>
</dbReference>
<reference evidence="1 2" key="1">
    <citation type="journal article" date="2019" name="Sci. Rep.">
        <title>Orb-weaving spider Araneus ventricosus genome elucidates the spidroin gene catalogue.</title>
        <authorList>
            <person name="Kono N."/>
            <person name="Nakamura H."/>
            <person name="Ohtoshi R."/>
            <person name="Moran D.A.P."/>
            <person name="Shinohara A."/>
            <person name="Yoshida Y."/>
            <person name="Fujiwara M."/>
            <person name="Mori M."/>
            <person name="Tomita M."/>
            <person name="Arakawa K."/>
        </authorList>
    </citation>
    <scope>NUCLEOTIDE SEQUENCE [LARGE SCALE GENOMIC DNA]</scope>
</reference>
<evidence type="ECO:0000313" key="1">
    <source>
        <dbReference type="EMBL" id="GBN47184.1"/>
    </source>
</evidence>
<organism evidence="1 2">
    <name type="scientific">Araneus ventricosus</name>
    <name type="common">Orbweaver spider</name>
    <name type="synonym">Epeira ventricosa</name>
    <dbReference type="NCBI Taxonomy" id="182803"/>
    <lineage>
        <taxon>Eukaryota</taxon>
        <taxon>Metazoa</taxon>
        <taxon>Ecdysozoa</taxon>
        <taxon>Arthropoda</taxon>
        <taxon>Chelicerata</taxon>
        <taxon>Arachnida</taxon>
        <taxon>Araneae</taxon>
        <taxon>Araneomorphae</taxon>
        <taxon>Entelegynae</taxon>
        <taxon>Araneoidea</taxon>
        <taxon>Araneidae</taxon>
        <taxon>Araneus</taxon>
    </lineage>
</organism>
<gene>
    <name evidence="1" type="ORF">AVEN_258699_1</name>
</gene>
<evidence type="ECO:0000313" key="2">
    <source>
        <dbReference type="Proteomes" id="UP000499080"/>
    </source>
</evidence>
<name>A0A4Y2P6Y1_ARAVE</name>
<keyword evidence="2" id="KW-1185">Reference proteome</keyword>